<dbReference type="Proteomes" id="UP000631694">
    <property type="component" value="Unassembled WGS sequence"/>
</dbReference>
<feature type="domain" description="HD-GYP" evidence="4">
    <location>
        <begin position="146"/>
        <end position="343"/>
    </location>
</feature>
<dbReference type="SUPFAM" id="SSF52172">
    <property type="entry name" value="CheY-like"/>
    <property type="match status" value="1"/>
</dbReference>
<proteinExistence type="predicted"/>
<evidence type="ECO:0000259" key="4">
    <source>
        <dbReference type="PROSITE" id="PS51832"/>
    </source>
</evidence>
<evidence type="ECO:0000256" key="2">
    <source>
        <dbReference type="SAM" id="MobiDB-lite"/>
    </source>
</evidence>
<dbReference type="InterPro" id="IPR003607">
    <property type="entry name" value="HD/PDEase_dom"/>
</dbReference>
<name>A0A931I6S4_9HYPH</name>
<dbReference type="GO" id="GO:0008081">
    <property type="term" value="F:phosphoric diester hydrolase activity"/>
    <property type="evidence" value="ECO:0007669"/>
    <property type="project" value="UniProtKB-ARBA"/>
</dbReference>
<evidence type="ECO:0000259" key="3">
    <source>
        <dbReference type="PROSITE" id="PS50110"/>
    </source>
</evidence>
<dbReference type="Pfam" id="PF00072">
    <property type="entry name" value="Response_reg"/>
    <property type="match status" value="1"/>
</dbReference>
<evidence type="ECO:0000313" key="6">
    <source>
        <dbReference type="Proteomes" id="UP000631694"/>
    </source>
</evidence>
<dbReference type="PROSITE" id="PS51832">
    <property type="entry name" value="HD_GYP"/>
    <property type="match status" value="1"/>
</dbReference>
<feature type="region of interest" description="Disordered" evidence="2">
    <location>
        <begin position="343"/>
        <end position="365"/>
    </location>
</feature>
<dbReference type="Pfam" id="PF13487">
    <property type="entry name" value="HD_5"/>
    <property type="match status" value="1"/>
</dbReference>
<dbReference type="PANTHER" id="PTHR45228:SF1">
    <property type="entry name" value="CYCLIC DI-GMP PHOSPHODIESTERASE TM_0186"/>
    <property type="match status" value="1"/>
</dbReference>
<sequence>MKALAVDDNATNAFMLGKLVAAAGIESVATSTDPRLALDQLAADQHDLLICDYMMPGLDGLELIRAVRAMPGYEDVPIIMVTTADERAVCYEALEVGATDFLTKPIDFIEARTRIRNLAKLRRAQNALRDRAAWLADEVTKATAEMAQLEEEIILRLSRAAEYRDTDTGEHVLRMARICREIVMELGYPADFCRDLYLAAPMHDVGKIAVPDAILRKVGTLTPEERALMQTHTTIGADILAHSDSRLIRLAHELALTHHERWDGGGYPSGLVGEEIPISGRIAAVADVFDALVSPRPYKAAWSIATAAAFIHDHAGTQFDPRIVAAFEARLPAIAAIVAPLADRPPSTAASDPAPLHLLNTRASH</sequence>
<keyword evidence="6" id="KW-1185">Reference proteome</keyword>
<dbReference type="Gene3D" id="3.40.50.2300">
    <property type="match status" value="1"/>
</dbReference>
<dbReference type="CDD" id="cd00077">
    <property type="entry name" value="HDc"/>
    <property type="match status" value="1"/>
</dbReference>
<dbReference type="AlphaFoldDB" id="A0A931I6S4"/>
<evidence type="ECO:0000313" key="5">
    <source>
        <dbReference type="EMBL" id="MBH0239848.1"/>
    </source>
</evidence>
<dbReference type="GO" id="GO:0000160">
    <property type="term" value="P:phosphorelay signal transduction system"/>
    <property type="evidence" value="ECO:0007669"/>
    <property type="project" value="InterPro"/>
</dbReference>
<dbReference type="SMART" id="SM00471">
    <property type="entry name" value="HDc"/>
    <property type="match status" value="1"/>
</dbReference>
<comment type="caution">
    <text evidence="5">The sequence shown here is derived from an EMBL/GenBank/DDBJ whole genome shotgun (WGS) entry which is preliminary data.</text>
</comment>
<accession>A0A931I6S4</accession>
<dbReference type="Gene3D" id="1.10.3210.10">
    <property type="entry name" value="Hypothetical protein af1432"/>
    <property type="match status" value="1"/>
</dbReference>
<dbReference type="SUPFAM" id="SSF109604">
    <property type="entry name" value="HD-domain/PDEase-like"/>
    <property type="match status" value="1"/>
</dbReference>
<organism evidence="5 6">
    <name type="scientific">Methylobrevis albus</name>
    <dbReference type="NCBI Taxonomy" id="2793297"/>
    <lineage>
        <taxon>Bacteria</taxon>
        <taxon>Pseudomonadati</taxon>
        <taxon>Pseudomonadota</taxon>
        <taxon>Alphaproteobacteria</taxon>
        <taxon>Hyphomicrobiales</taxon>
        <taxon>Pleomorphomonadaceae</taxon>
        <taxon>Methylobrevis</taxon>
    </lineage>
</organism>
<dbReference type="InterPro" id="IPR011006">
    <property type="entry name" value="CheY-like_superfamily"/>
</dbReference>
<dbReference type="InterPro" id="IPR037522">
    <property type="entry name" value="HD_GYP_dom"/>
</dbReference>
<dbReference type="PROSITE" id="PS50110">
    <property type="entry name" value="RESPONSE_REGULATORY"/>
    <property type="match status" value="1"/>
</dbReference>
<feature type="domain" description="Response regulatory" evidence="3">
    <location>
        <begin position="2"/>
        <end position="119"/>
    </location>
</feature>
<dbReference type="RefSeq" id="WP_197312920.1">
    <property type="nucleotide sequence ID" value="NZ_JADZLT010000056.1"/>
</dbReference>
<gene>
    <name evidence="5" type="ORF">I5731_18655</name>
</gene>
<protein>
    <submittedName>
        <fullName evidence="5">Response regulator</fullName>
    </submittedName>
</protein>
<dbReference type="CDD" id="cd17551">
    <property type="entry name" value="REC_RpfG-like"/>
    <property type="match status" value="1"/>
</dbReference>
<feature type="modified residue" description="4-aspartylphosphate" evidence="1">
    <location>
        <position position="52"/>
    </location>
</feature>
<dbReference type="InterPro" id="IPR001789">
    <property type="entry name" value="Sig_transdc_resp-reg_receiver"/>
</dbReference>
<dbReference type="InterPro" id="IPR052020">
    <property type="entry name" value="Cyclic_di-GMP/3'3'-cGAMP_PDE"/>
</dbReference>
<keyword evidence="1" id="KW-0597">Phosphoprotein</keyword>
<dbReference type="PANTHER" id="PTHR45228">
    <property type="entry name" value="CYCLIC DI-GMP PHOSPHODIESTERASE TM_0186-RELATED"/>
    <property type="match status" value="1"/>
</dbReference>
<reference evidence="5" key="1">
    <citation type="submission" date="2020-12" db="EMBL/GenBank/DDBJ databases">
        <title>Methylobrevis albus sp. nov., isolated from fresh water lack sediment.</title>
        <authorList>
            <person name="Zou Q."/>
        </authorList>
    </citation>
    <scope>NUCLEOTIDE SEQUENCE</scope>
    <source>
        <strain evidence="5">L22</strain>
    </source>
</reference>
<dbReference type="SMART" id="SM00448">
    <property type="entry name" value="REC"/>
    <property type="match status" value="1"/>
</dbReference>
<dbReference type="EMBL" id="JADZLT010000056">
    <property type="protein sequence ID" value="MBH0239848.1"/>
    <property type="molecule type" value="Genomic_DNA"/>
</dbReference>
<evidence type="ECO:0000256" key="1">
    <source>
        <dbReference type="PROSITE-ProRule" id="PRU00169"/>
    </source>
</evidence>